<dbReference type="EMBL" id="BK014877">
    <property type="protein sequence ID" value="DAD79997.1"/>
    <property type="molecule type" value="Genomic_DNA"/>
</dbReference>
<name>A0A8S5MCG0_9CAUD</name>
<evidence type="ECO:0000313" key="1">
    <source>
        <dbReference type="EMBL" id="DAD79997.1"/>
    </source>
</evidence>
<organism evidence="1">
    <name type="scientific">Podoviridae sp. cty0j11</name>
    <dbReference type="NCBI Taxonomy" id="2826592"/>
    <lineage>
        <taxon>Viruses</taxon>
        <taxon>Duplodnaviria</taxon>
        <taxon>Heunggongvirae</taxon>
        <taxon>Uroviricota</taxon>
        <taxon>Caudoviricetes</taxon>
    </lineage>
</organism>
<protein>
    <submittedName>
        <fullName evidence="1">Uncharacterized protein</fullName>
    </submittedName>
</protein>
<sequence>MIIIKYSRNEKETKCETTTEFWAAVVTMLLKADCEILEVKTNKND</sequence>
<reference evidence="1" key="1">
    <citation type="journal article" date="2021" name="Proc. Natl. Acad. Sci. U.S.A.">
        <title>A Catalog of Tens of Thousands of Viruses from Human Metagenomes Reveals Hidden Associations with Chronic Diseases.</title>
        <authorList>
            <person name="Tisza M.J."/>
            <person name="Buck C.B."/>
        </authorList>
    </citation>
    <scope>NUCLEOTIDE SEQUENCE</scope>
    <source>
        <strain evidence="1">Cty0j11</strain>
    </source>
</reference>
<accession>A0A8S5MCG0</accession>
<proteinExistence type="predicted"/>